<dbReference type="RefSeq" id="WP_380672165.1">
    <property type="nucleotide sequence ID" value="NZ_JBHTCJ010000016.1"/>
</dbReference>
<organism evidence="2 3">
    <name type="scientific">Saccharopolyspora griseoalba</name>
    <dbReference type="NCBI Taxonomy" id="1431848"/>
    <lineage>
        <taxon>Bacteria</taxon>
        <taxon>Bacillati</taxon>
        <taxon>Actinomycetota</taxon>
        <taxon>Actinomycetes</taxon>
        <taxon>Pseudonocardiales</taxon>
        <taxon>Pseudonocardiaceae</taxon>
        <taxon>Saccharopolyspora</taxon>
    </lineage>
</organism>
<comment type="caution">
    <text evidence="2">The sequence shown here is derived from an EMBL/GenBank/DDBJ whole genome shotgun (WGS) entry which is preliminary data.</text>
</comment>
<reference evidence="3" key="1">
    <citation type="journal article" date="2019" name="Int. J. Syst. Evol. Microbiol.">
        <title>The Global Catalogue of Microorganisms (GCM) 10K type strain sequencing project: providing services to taxonomists for standard genome sequencing and annotation.</title>
        <authorList>
            <consortium name="The Broad Institute Genomics Platform"/>
            <consortium name="The Broad Institute Genome Sequencing Center for Infectious Disease"/>
            <person name="Wu L."/>
            <person name="Ma J."/>
        </authorList>
    </citation>
    <scope>NUCLEOTIDE SEQUENCE [LARGE SCALE GENOMIC DNA]</scope>
    <source>
        <strain evidence="3">WLHS5</strain>
    </source>
</reference>
<dbReference type="PANTHER" id="PTHR35908">
    <property type="entry name" value="HYPOTHETICAL FUSION PROTEIN"/>
    <property type="match status" value="1"/>
</dbReference>
<name>A0ABW2LS08_9PSEU</name>
<dbReference type="PANTHER" id="PTHR35908:SF1">
    <property type="entry name" value="CONSERVED PROTEIN"/>
    <property type="match status" value="1"/>
</dbReference>
<dbReference type="SUPFAM" id="SSF54593">
    <property type="entry name" value="Glyoxalase/Bleomycin resistance protein/Dihydroxybiphenyl dioxygenase"/>
    <property type="match status" value="1"/>
</dbReference>
<feature type="domain" description="Glyoxalase-like" evidence="1">
    <location>
        <begin position="8"/>
        <end position="115"/>
    </location>
</feature>
<dbReference type="EMBL" id="JBHTCJ010000016">
    <property type="protein sequence ID" value="MFC7344410.1"/>
    <property type="molecule type" value="Genomic_DNA"/>
</dbReference>
<gene>
    <name evidence="2" type="ORF">ACFQRI_23645</name>
</gene>
<proteinExistence type="predicted"/>
<dbReference type="InterPro" id="IPR029068">
    <property type="entry name" value="Glyas_Bleomycin-R_OHBP_Dase"/>
</dbReference>
<keyword evidence="3" id="KW-1185">Reference proteome</keyword>
<dbReference type="Pfam" id="PF18029">
    <property type="entry name" value="Glyoxalase_6"/>
    <property type="match status" value="1"/>
</dbReference>
<evidence type="ECO:0000313" key="2">
    <source>
        <dbReference type="EMBL" id="MFC7344410.1"/>
    </source>
</evidence>
<evidence type="ECO:0000313" key="3">
    <source>
        <dbReference type="Proteomes" id="UP001596504"/>
    </source>
</evidence>
<dbReference type="Proteomes" id="UP001596504">
    <property type="component" value="Unassembled WGS sequence"/>
</dbReference>
<dbReference type="InterPro" id="IPR041581">
    <property type="entry name" value="Glyoxalase_6"/>
</dbReference>
<accession>A0ABW2LS08</accession>
<protein>
    <submittedName>
        <fullName evidence="2">VOC family protein</fullName>
    </submittedName>
</protein>
<dbReference type="Gene3D" id="3.10.180.10">
    <property type="entry name" value="2,3-Dihydroxybiphenyl 1,2-Dioxygenase, domain 1"/>
    <property type="match status" value="1"/>
</dbReference>
<dbReference type="CDD" id="cd06587">
    <property type="entry name" value="VOC"/>
    <property type="match status" value="1"/>
</dbReference>
<evidence type="ECO:0000259" key="1">
    <source>
        <dbReference type="Pfam" id="PF18029"/>
    </source>
</evidence>
<sequence length="126" mass="13755">MVSRLVVVVIDAVDPELVAEFWCAVLGWQVVEREADLIGIGPQDGSWPRIDIAAVPEAKTIKNRLHLDLRAEGVSTEAELARLESLGARRVDVGQGPEVSWVVLADPEGNEFCLLSRPVEEVTRGT</sequence>